<proteinExistence type="predicted"/>
<dbReference type="PANTHER" id="PTHR47506:SF6">
    <property type="entry name" value="HTH-TYPE TRANSCRIPTIONAL REPRESSOR NEMR"/>
    <property type="match status" value="1"/>
</dbReference>
<dbReference type="InterPro" id="IPR011075">
    <property type="entry name" value="TetR_C"/>
</dbReference>
<protein>
    <submittedName>
        <fullName evidence="6">TetR family transcriptional regulator</fullName>
    </submittedName>
</protein>
<dbReference type="InterPro" id="IPR009057">
    <property type="entry name" value="Homeodomain-like_sf"/>
</dbReference>
<evidence type="ECO:0000256" key="1">
    <source>
        <dbReference type="ARBA" id="ARBA00023015"/>
    </source>
</evidence>
<organism evidence="6 7">
    <name type="scientific">Hydromonas duriensis</name>
    <dbReference type="NCBI Taxonomy" id="1527608"/>
    <lineage>
        <taxon>Bacteria</taxon>
        <taxon>Pseudomonadati</taxon>
        <taxon>Pseudomonadota</taxon>
        <taxon>Betaproteobacteria</taxon>
        <taxon>Burkholderiales</taxon>
        <taxon>Burkholderiaceae</taxon>
        <taxon>Hydromonas</taxon>
    </lineage>
</organism>
<feature type="domain" description="HTH tetR-type" evidence="5">
    <location>
        <begin position="15"/>
        <end position="75"/>
    </location>
</feature>
<dbReference type="SUPFAM" id="SSF48498">
    <property type="entry name" value="Tetracyclin repressor-like, C-terminal domain"/>
    <property type="match status" value="1"/>
</dbReference>
<evidence type="ECO:0000256" key="4">
    <source>
        <dbReference type="PROSITE-ProRule" id="PRU00335"/>
    </source>
</evidence>
<dbReference type="EMBL" id="SNZE01000008">
    <property type="protein sequence ID" value="TDR31627.1"/>
    <property type="molecule type" value="Genomic_DNA"/>
</dbReference>
<evidence type="ECO:0000313" key="7">
    <source>
        <dbReference type="Proteomes" id="UP000294480"/>
    </source>
</evidence>
<dbReference type="PROSITE" id="PS50977">
    <property type="entry name" value="HTH_TETR_2"/>
    <property type="match status" value="1"/>
</dbReference>
<keyword evidence="1" id="KW-0805">Transcription regulation</keyword>
<evidence type="ECO:0000259" key="5">
    <source>
        <dbReference type="PROSITE" id="PS50977"/>
    </source>
</evidence>
<feature type="DNA-binding region" description="H-T-H motif" evidence="4">
    <location>
        <begin position="38"/>
        <end position="57"/>
    </location>
</feature>
<keyword evidence="7" id="KW-1185">Reference proteome</keyword>
<dbReference type="PANTHER" id="PTHR47506">
    <property type="entry name" value="TRANSCRIPTIONAL REGULATORY PROTEIN"/>
    <property type="match status" value="1"/>
</dbReference>
<comment type="caution">
    <text evidence="6">The sequence shown here is derived from an EMBL/GenBank/DDBJ whole genome shotgun (WGS) entry which is preliminary data.</text>
</comment>
<dbReference type="Gene3D" id="1.10.357.10">
    <property type="entry name" value="Tetracycline Repressor, domain 2"/>
    <property type="match status" value="1"/>
</dbReference>
<name>A0A4R6Y8A9_9BURK</name>
<dbReference type="Proteomes" id="UP000294480">
    <property type="component" value="Unassembled WGS sequence"/>
</dbReference>
<dbReference type="GO" id="GO:0003677">
    <property type="term" value="F:DNA binding"/>
    <property type="evidence" value="ECO:0007669"/>
    <property type="project" value="UniProtKB-UniRule"/>
</dbReference>
<sequence length="200" mass="22296">MFAMTKMTSSTSKAIDHRSKILQVAMRLARTRGFNAFSYRDIQAEVGIKTASIHYHFPTKKDLGLALMTQYIQENEQLLADIAQSNQSYLAQFRAYTQLFGKDDDSVQELCLAGMLASDVDTLTTELETLIQKFFVQSEAWLTALFTAGQQSGEFKSTFEPSSIARLAVDALEGALSTARVFHKPQRPMQVAQALEALLI</sequence>
<keyword evidence="2 4" id="KW-0238">DNA-binding</keyword>
<dbReference type="InterPro" id="IPR036271">
    <property type="entry name" value="Tet_transcr_reg_TetR-rel_C_sf"/>
</dbReference>
<accession>A0A4R6Y8A9</accession>
<dbReference type="OrthoDB" id="5293507at2"/>
<dbReference type="InterPro" id="IPR001647">
    <property type="entry name" value="HTH_TetR"/>
</dbReference>
<dbReference type="PRINTS" id="PR00455">
    <property type="entry name" value="HTHTETR"/>
</dbReference>
<dbReference type="SUPFAM" id="SSF46689">
    <property type="entry name" value="Homeodomain-like"/>
    <property type="match status" value="1"/>
</dbReference>
<dbReference type="Pfam" id="PF16925">
    <property type="entry name" value="TetR_C_13"/>
    <property type="match status" value="1"/>
</dbReference>
<dbReference type="Pfam" id="PF00440">
    <property type="entry name" value="TetR_N"/>
    <property type="match status" value="1"/>
</dbReference>
<keyword evidence="3" id="KW-0804">Transcription</keyword>
<gene>
    <name evidence="6" type="ORF">DFR44_1089</name>
</gene>
<reference evidence="6 7" key="1">
    <citation type="submission" date="2019-03" db="EMBL/GenBank/DDBJ databases">
        <title>Genomic Encyclopedia of Type Strains, Phase IV (KMG-IV): sequencing the most valuable type-strain genomes for metagenomic binning, comparative biology and taxonomic classification.</title>
        <authorList>
            <person name="Goeker M."/>
        </authorList>
    </citation>
    <scope>NUCLEOTIDE SEQUENCE [LARGE SCALE GENOMIC DNA]</scope>
    <source>
        <strain evidence="6 7">DSM 102852</strain>
    </source>
</reference>
<evidence type="ECO:0000256" key="2">
    <source>
        <dbReference type="ARBA" id="ARBA00023125"/>
    </source>
</evidence>
<dbReference type="AlphaFoldDB" id="A0A4R6Y8A9"/>
<evidence type="ECO:0000313" key="6">
    <source>
        <dbReference type="EMBL" id="TDR31627.1"/>
    </source>
</evidence>
<evidence type="ECO:0000256" key="3">
    <source>
        <dbReference type="ARBA" id="ARBA00023163"/>
    </source>
</evidence>